<evidence type="ECO:0000256" key="6">
    <source>
        <dbReference type="SAM" id="Phobius"/>
    </source>
</evidence>
<dbReference type="PANTHER" id="PTHR12471:SF7">
    <property type="entry name" value="V-TYPE PROTON ATPASE SUBUNIT S1"/>
    <property type="match status" value="1"/>
</dbReference>
<dbReference type="InterPro" id="IPR008388">
    <property type="entry name" value="Ac45_acc_su"/>
</dbReference>
<keyword evidence="4 6" id="KW-1133">Transmembrane helix</keyword>
<sequence length="425" mass="48004">MEPFEIHLCNSGNIFKEFCFQCLMTNWPSYWTSDLNDLDEATLDSVRVLVFSIEDFTLASFNQYIGAYSIQSIDTPLVKWIKSLTVKFGTSEQLLELPVVDIVKSFADITSKPVLLIESSSFDDLEKKFSLPDLLKNKPFIAILTDSKHILKNTLKRQKRVSSDVGFEDEDVSEKDNKVSEQKNFRKQAKQRFRTSSSEQLPMPVVLPPAQKSKFKPSDKCLLYLETIAIKLYRKGSSVEQTLIESPENSYRWDSSYVSCDLSKSGAGSATLMFNSSRRLHWNLMQVKTLSQFTITDNSNPVMVPSDKESGPLNSLNIESVYRYGYACSATKAAFIEIDKEIYFGLGLNNVEVDLNAKIEDGSLLFGSDVSDCTGSFSVGSWMGIICSLVLTSILMFGYLMLQSVQTHDRFDDARQKGYTINFKE</sequence>
<name>A0A0N4UN90_DRAME</name>
<dbReference type="GO" id="GO:0030641">
    <property type="term" value="P:regulation of cellular pH"/>
    <property type="evidence" value="ECO:0007669"/>
    <property type="project" value="TreeGrafter"/>
</dbReference>
<dbReference type="OrthoDB" id="9985059at2759"/>
<evidence type="ECO:0000256" key="1">
    <source>
        <dbReference type="ARBA" id="ARBA00004167"/>
    </source>
</evidence>
<accession>A0A0N4UN90</accession>
<evidence type="ECO:0000259" key="7">
    <source>
        <dbReference type="Pfam" id="PF20520"/>
    </source>
</evidence>
<dbReference type="InterPro" id="IPR046756">
    <property type="entry name" value="VAS1/VOA1_TM"/>
</dbReference>
<dbReference type="Pfam" id="PF20520">
    <property type="entry name" value="Ac45-VOA1_TM"/>
    <property type="match status" value="1"/>
</dbReference>
<reference evidence="8 10" key="2">
    <citation type="submission" date="2018-11" db="EMBL/GenBank/DDBJ databases">
        <authorList>
            <consortium name="Pathogen Informatics"/>
        </authorList>
    </citation>
    <scope>NUCLEOTIDE SEQUENCE [LARGE SCALE GENOMIC DNA]</scope>
</reference>
<evidence type="ECO:0000256" key="3">
    <source>
        <dbReference type="ARBA" id="ARBA00022692"/>
    </source>
</evidence>
<dbReference type="Proteomes" id="UP000274756">
    <property type="component" value="Unassembled WGS sequence"/>
</dbReference>
<evidence type="ECO:0000313" key="8">
    <source>
        <dbReference type="EMBL" id="VDN60669.1"/>
    </source>
</evidence>
<gene>
    <name evidence="8" type="ORF">DME_LOCUS10642</name>
</gene>
<comment type="subcellular location">
    <subcellularLocation>
        <location evidence="1">Membrane</location>
        <topology evidence="1">Single-pass membrane protein</topology>
    </subcellularLocation>
</comment>
<dbReference type="GO" id="GO:0033176">
    <property type="term" value="C:proton-transporting V-type ATPase complex"/>
    <property type="evidence" value="ECO:0007669"/>
    <property type="project" value="TreeGrafter"/>
</dbReference>
<evidence type="ECO:0000313" key="10">
    <source>
        <dbReference type="Proteomes" id="UP000274756"/>
    </source>
</evidence>
<dbReference type="AlphaFoldDB" id="A0A0N4UN90"/>
<evidence type="ECO:0000256" key="2">
    <source>
        <dbReference type="ARBA" id="ARBA00009037"/>
    </source>
</evidence>
<dbReference type="EMBL" id="UYYG01001231">
    <property type="protein sequence ID" value="VDN60669.1"/>
    <property type="molecule type" value="Genomic_DNA"/>
</dbReference>
<proteinExistence type="inferred from homology"/>
<evidence type="ECO:0000313" key="11">
    <source>
        <dbReference type="WBParaSite" id="DME_0000935901-mRNA-1"/>
    </source>
</evidence>
<keyword evidence="5 6" id="KW-0472">Membrane</keyword>
<keyword evidence="10" id="KW-1185">Reference proteome</keyword>
<evidence type="ECO:0000256" key="4">
    <source>
        <dbReference type="ARBA" id="ARBA00022989"/>
    </source>
</evidence>
<protein>
    <submittedName>
        <fullName evidence="11">Ac45-VOA1_TM domain-containing protein</fullName>
    </submittedName>
</protein>
<evidence type="ECO:0000313" key="9">
    <source>
        <dbReference type="Proteomes" id="UP000038040"/>
    </source>
</evidence>
<comment type="similarity">
    <text evidence="2">Belongs to the vacuolar ATPase subunit S1 family.</text>
</comment>
<dbReference type="PANTHER" id="PTHR12471">
    <property type="entry name" value="VACUOLAR ATP SYNTHASE SUBUNIT S1"/>
    <property type="match status" value="1"/>
</dbReference>
<dbReference type="GO" id="GO:0001671">
    <property type="term" value="F:ATPase activator activity"/>
    <property type="evidence" value="ECO:0007669"/>
    <property type="project" value="TreeGrafter"/>
</dbReference>
<dbReference type="Proteomes" id="UP000038040">
    <property type="component" value="Unplaced"/>
</dbReference>
<feature type="domain" description="V-type proton ATPase subunit S1/VOA1 transmembrane" evidence="7">
    <location>
        <begin position="376"/>
        <end position="413"/>
    </location>
</feature>
<keyword evidence="3 6" id="KW-0812">Transmembrane</keyword>
<dbReference type="WBParaSite" id="DME_0000935901-mRNA-1">
    <property type="protein sequence ID" value="DME_0000935901-mRNA-1"/>
    <property type="gene ID" value="DME_0000935901"/>
</dbReference>
<evidence type="ECO:0000256" key="5">
    <source>
        <dbReference type="ARBA" id="ARBA00023136"/>
    </source>
</evidence>
<dbReference type="STRING" id="318479.A0A0N4UN90"/>
<organism evidence="9 11">
    <name type="scientific">Dracunculus medinensis</name>
    <name type="common">Guinea worm</name>
    <dbReference type="NCBI Taxonomy" id="318479"/>
    <lineage>
        <taxon>Eukaryota</taxon>
        <taxon>Metazoa</taxon>
        <taxon>Ecdysozoa</taxon>
        <taxon>Nematoda</taxon>
        <taxon>Chromadorea</taxon>
        <taxon>Rhabditida</taxon>
        <taxon>Spirurina</taxon>
        <taxon>Dracunculoidea</taxon>
        <taxon>Dracunculidae</taxon>
        <taxon>Dracunculus</taxon>
    </lineage>
</organism>
<reference evidence="11" key="1">
    <citation type="submission" date="2017-02" db="UniProtKB">
        <authorList>
            <consortium name="WormBaseParasite"/>
        </authorList>
    </citation>
    <scope>IDENTIFICATION</scope>
</reference>
<feature type="transmembrane region" description="Helical" evidence="6">
    <location>
        <begin position="382"/>
        <end position="402"/>
    </location>
</feature>